<name>A0ABQ5AMX7_9ASTR</name>
<protein>
    <submittedName>
        <fullName evidence="2">Uncharacterized protein</fullName>
    </submittedName>
</protein>
<accession>A0ABQ5AMX7</accession>
<proteinExistence type="predicted"/>
<keyword evidence="3" id="KW-1185">Reference proteome</keyword>
<feature type="compositionally biased region" description="Acidic residues" evidence="1">
    <location>
        <begin position="37"/>
        <end position="72"/>
    </location>
</feature>
<feature type="region of interest" description="Disordered" evidence="1">
    <location>
        <begin position="1"/>
        <end position="101"/>
    </location>
</feature>
<reference evidence="2" key="1">
    <citation type="journal article" date="2022" name="Int. J. Mol. Sci.">
        <title>Draft Genome of Tanacetum Coccineum: Genomic Comparison of Closely Related Tanacetum-Family Plants.</title>
        <authorList>
            <person name="Yamashiro T."/>
            <person name="Shiraishi A."/>
            <person name="Nakayama K."/>
            <person name="Satake H."/>
        </authorList>
    </citation>
    <scope>NUCLEOTIDE SEQUENCE</scope>
</reference>
<evidence type="ECO:0000313" key="2">
    <source>
        <dbReference type="EMBL" id="GJT03409.1"/>
    </source>
</evidence>
<dbReference type="EMBL" id="BQNB010012425">
    <property type="protein sequence ID" value="GJT03409.1"/>
    <property type="molecule type" value="Genomic_DNA"/>
</dbReference>
<reference evidence="2" key="2">
    <citation type="submission" date="2022-01" db="EMBL/GenBank/DDBJ databases">
        <authorList>
            <person name="Yamashiro T."/>
            <person name="Shiraishi A."/>
            <person name="Satake H."/>
            <person name="Nakayama K."/>
        </authorList>
    </citation>
    <scope>NUCLEOTIDE SEQUENCE</scope>
</reference>
<dbReference type="PANTHER" id="PTHR35711">
    <property type="entry name" value="EXPRESSED PROTEIN"/>
    <property type="match status" value="1"/>
</dbReference>
<gene>
    <name evidence="2" type="ORF">Tco_0824578</name>
</gene>
<evidence type="ECO:0000313" key="3">
    <source>
        <dbReference type="Proteomes" id="UP001151760"/>
    </source>
</evidence>
<sequence length="337" mass="37259">MHDVVSPTADSPGYIADSDPEEDPEEDPEKDPVDYPVDGEDDDDDDDGSFDDDEDEDDDVDEDEDKEEEEDNPAPVDSVPPHVHRVTARMSIRDQTPISLPPKAEVERLLALPTPPPSPLTPLSSPLPQIPSPPLLVSPPLPTSPPPLLTSPTHPLGYRAAMIRLRVEAPSTSYPLPLPPPSGTPPSGTPPLLSIHVPTSSPLFLLPFTDRRADMPEVCLLPRKRMCIALGPRYEIRESSFAPTTRPTGGFRVNYGFVATLDREIRRDPEIDDTNKIYVRLDEAHEARSVLSGRLNLLGRDRRSHAYIALLMEREARLSRQQTEIAALRAADRARQA</sequence>
<feature type="compositionally biased region" description="Acidic residues" evidence="1">
    <location>
        <begin position="18"/>
        <end position="29"/>
    </location>
</feature>
<organism evidence="2 3">
    <name type="scientific">Tanacetum coccineum</name>
    <dbReference type="NCBI Taxonomy" id="301880"/>
    <lineage>
        <taxon>Eukaryota</taxon>
        <taxon>Viridiplantae</taxon>
        <taxon>Streptophyta</taxon>
        <taxon>Embryophyta</taxon>
        <taxon>Tracheophyta</taxon>
        <taxon>Spermatophyta</taxon>
        <taxon>Magnoliopsida</taxon>
        <taxon>eudicotyledons</taxon>
        <taxon>Gunneridae</taxon>
        <taxon>Pentapetalae</taxon>
        <taxon>asterids</taxon>
        <taxon>campanulids</taxon>
        <taxon>Asterales</taxon>
        <taxon>Asteraceae</taxon>
        <taxon>Asteroideae</taxon>
        <taxon>Anthemideae</taxon>
        <taxon>Anthemidinae</taxon>
        <taxon>Tanacetum</taxon>
    </lineage>
</organism>
<dbReference type="PRINTS" id="PR01217">
    <property type="entry name" value="PRICHEXTENSN"/>
</dbReference>
<dbReference type="PANTHER" id="PTHR35711:SF1">
    <property type="entry name" value="ECTODERMAL, ISOFORM F"/>
    <property type="match status" value="1"/>
</dbReference>
<evidence type="ECO:0000256" key="1">
    <source>
        <dbReference type="SAM" id="MobiDB-lite"/>
    </source>
</evidence>
<dbReference type="Proteomes" id="UP001151760">
    <property type="component" value="Unassembled WGS sequence"/>
</dbReference>
<comment type="caution">
    <text evidence="2">The sequence shown here is derived from an EMBL/GenBank/DDBJ whole genome shotgun (WGS) entry which is preliminary data.</text>
</comment>